<feature type="compositionally biased region" description="Pro residues" evidence="2">
    <location>
        <begin position="85"/>
        <end position="103"/>
    </location>
</feature>
<dbReference type="PANTHER" id="PTHR43364:SF4">
    <property type="entry name" value="NAD(P)-LINKED OXIDOREDUCTASE SUPERFAMILY PROTEIN"/>
    <property type="match status" value="1"/>
</dbReference>
<evidence type="ECO:0000256" key="2">
    <source>
        <dbReference type="SAM" id="MobiDB-lite"/>
    </source>
</evidence>
<dbReference type="InterPro" id="IPR023210">
    <property type="entry name" value="NADP_OxRdtase_dom"/>
</dbReference>
<dbReference type="GO" id="GO:0005829">
    <property type="term" value="C:cytosol"/>
    <property type="evidence" value="ECO:0007669"/>
    <property type="project" value="TreeGrafter"/>
</dbReference>
<gene>
    <name evidence="4" type="ORF">GCM10017557_73510</name>
</gene>
<accession>A0A7G1PBS3</accession>
<keyword evidence="1" id="KW-0560">Oxidoreductase</keyword>
<feature type="domain" description="NADP-dependent oxidoreductase" evidence="3">
    <location>
        <begin position="7"/>
        <end position="72"/>
    </location>
</feature>
<keyword evidence="5" id="KW-1185">Reference proteome</keyword>
<dbReference type="InterPro" id="IPR050523">
    <property type="entry name" value="AKR_Detox_Biosynth"/>
</dbReference>
<feature type="region of interest" description="Disordered" evidence="2">
    <location>
        <begin position="59"/>
        <end position="106"/>
    </location>
</feature>
<dbReference type="KEGG" id="sgm:GCM10017557_73510"/>
<evidence type="ECO:0000256" key="1">
    <source>
        <dbReference type="ARBA" id="ARBA00023002"/>
    </source>
</evidence>
<dbReference type="PANTHER" id="PTHR43364">
    <property type="entry name" value="NADH-SPECIFIC METHYLGLYOXAL REDUCTASE-RELATED"/>
    <property type="match status" value="1"/>
</dbReference>
<dbReference type="Gene3D" id="3.20.20.100">
    <property type="entry name" value="NADP-dependent oxidoreductase domain"/>
    <property type="match status" value="1"/>
</dbReference>
<dbReference type="EMBL" id="AP023440">
    <property type="protein sequence ID" value="BCL32492.1"/>
    <property type="molecule type" value="Genomic_DNA"/>
</dbReference>
<reference evidence="4 5" key="1">
    <citation type="journal article" date="2014" name="Int. J. Syst. Evol. Microbiol.">
        <title>Complete genome sequence of Corynebacterium casei LMG S-19264T (=DSM 44701T), isolated from a smear-ripened cheese.</title>
        <authorList>
            <consortium name="US DOE Joint Genome Institute (JGI-PGF)"/>
            <person name="Walter F."/>
            <person name="Albersmeier A."/>
            <person name="Kalinowski J."/>
            <person name="Ruckert C."/>
        </authorList>
    </citation>
    <scope>NUCLEOTIDE SEQUENCE [LARGE SCALE GENOMIC DNA]</scope>
    <source>
        <strain evidence="4 5">JCM 4677</strain>
    </source>
</reference>
<organism evidence="4 5">
    <name type="scientific">Streptomyces aurantiacus</name>
    <dbReference type="NCBI Taxonomy" id="47760"/>
    <lineage>
        <taxon>Bacteria</taxon>
        <taxon>Bacillati</taxon>
        <taxon>Actinomycetota</taxon>
        <taxon>Actinomycetes</taxon>
        <taxon>Kitasatosporales</taxon>
        <taxon>Streptomycetaceae</taxon>
        <taxon>Streptomyces</taxon>
        <taxon>Streptomyces aurantiacus group</taxon>
    </lineage>
</organism>
<dbReference type="Pfam" id="PF00248">
    <property type="entry name" value="Aldo_ket_red"/>
    <property type="match status" value="1"/>
</dbReference>
<dbReference type="AlphaFoldDB" id="A0A7G1PBS3"/>
<feature type="compositionally biased region" description="Low complexity" evidence="2">
    <location>
        <begin position="69"/>
        <end position="84"/>
    </location>
</feature>
<protein>
    <recommendedName>
        <fullName evidence="3">NADP-dependent oxidoreductase domain-containing protein</fullName>
    </recommendedName>
</protein>
<sequence>MMFGRMGNPDHDDCGRMIHRTLDAGVNFVDTADVYGYSETEEIVGKALKGRRDEVVLATKFNGPMGKGPNRSASSTPSNNSCPSPNRPACPSPTWPWPSPPPTRTVTSAIIGARTMDQLEDLLRGAGTTLIKPTGGRRGQVGRGRRARAGA</sequence>
<evidence type="ECO:0000313" key="5">
    <source>
        <dbReference type="Proteomes" id="UP000516444"/>
    </source>
</evidence>
<name>A0A7G1PBS3_9ACTN</name>
<proteinExistence type="predicted"/>
<dbReference type="Proteomes" id="UP000516444">
    <property type="component" value="Chromosome"/>
</dbReference>
<dbReference type="InterPro" id="IPR036812">
    <property type="entry name" value="NAD(P)_OxRdtase_dom_sf"/>
</dbReference>
<evidence type="ECO:0000259" key="3">
    <source>
        <dbReference type="Pfam" id="PF00248"/>
    </source>
</evidence>
<dbReference type="GO" id="GO:0016491">
    <property type="term" value="F:oxidoreductase activity"/>
    <property type="evidence" value="ECO:0007669"/>
    <property type="project" value="UniProtKB-KW"/>
</dbReference>
<evidence type="ECO:0000313" key="4">
    <source>
        <dbReference type="EMBL" id="BCL32492.1"/>
    </source>
</evidence>
<feature type="region of interest" description="Disordered" evidence="2">
    <location>
        <begin position="126"/>
        <end position="151"/>
    </location>
</feature>
<dbReference type="SUPFAM" id="SSF51430">
    <property type="entry name" value="NAD(P)-linked oxidoreductase"/>
    <property type="match status" value="1"/>
</dbReference>